<sequence length="244" mass="27766">MPCLFLIVFVSCYSLSEAKIFSQSYIIPCHKDDPNLNACAMKHAKLAIPHLLDAGDRKYGIPKLKPLELDMINLESGGNMKLSLSNVKMFGLDSVNLEKVRIDLPNKAFHFDFKAGNIDILGHYDLIGNILSFPLNGNGECNMTAGNVDIRFNLTYDLIEKNSETYMDLNDNNIDIETNEFHFQFDNLFNGNEELGRNINRILNEEWKTLYTEFKPAVTKTISTVAGTIIKRMFGRVPYHMIFI</sequence>
<dbReference type="Gene3D" id="3.15.10.30">
    <property type="entry name" value="Haemolymph juvenile hormone binding protein"/>
    <property type="match status" value="1"/>
</dbReference>
<dbReference type="PANTHER" id="PTHR11008">
    <property type="entry name" value="PROTEIN TAKEOUT-LIKE PROTEIN"/>
    <property type="match status" value="1"/>
</dbReference>
<protein>
    <recommendedName>
        <fullName evidence="7">Protein takeout</fullName>
    </recommendedName>
</protein>
<gene>
    <name evidence="5" type="ORF">PHAECO_LOCUS6840</name>
</gene>
<dbReference type="OrthoDB" id="8194225at2759"/>
<dbReference type="PANTHER" id="PTHR11008:SF32">
    <property type="entry name" value="CIRCADIAN CLOCK-CONTROLLED PROTEIN DAYWAKE-RELATED"/>
    <property type="match status" value="1"/>
</dbReference>
<keyword evidence="1 4" id="KW-0732">Signal</keyword>
<evidence type="ECO:0000256" key="3">
    <source>
        <dbReference type="ARBA" id="ARBA00060902"/>
    </source>
</evidence>
<reference evidence="5" key="2">
    <citation type="submission" date="2022-10" db="EMBL/GenBank/DDBJ databases">
        <authorList>
            <consortium name="ENA_rothamsted_submissions"/>
            <consortium name="culmorum"/>
            <person name="King R."/>
        </authorList>
    </citation>
    <scope>NUCLEOTIDE SEQUENCE</scope>
</reference>
<proteinExistence type="inferred from homology"/>
<feature type="chain" id="PRO_5040438843" description="Protein takeout" evidence="4">
    <location>
        <begin position="19"/>
        <end position="244"/>
    </location>
</feature>
<keyword evidence="2" id="KW-0090">Biological rhythms</keyword>
<dbReference type="InterPro" id="IPR038606">
    <property type="entry name" value="To_sf"/>
</dbReference>
<dbReference type="Proteomes" id="UP001153737">
    <property type="component" value="Chromosome 2"/>
</dbReference>
<keyword evidence="6" id="KW-1185">Reference proteome</keyword>
<name>A0A9P0DSV8_PHACE</name>
<dbReference type="Pfam" id="PF06585">
    <property type="entry name" value="JHBP"/>
    <property type="match status" value="1"/>
</dbReference>
<evidence type="ECO:0000256" key="1">
    <source>
        <dbReference type="ARBA" id="ARBA00022729"/>
    </source>
</evidence>
<evidence type="ECO:0000313" key="5">
    <source>
        <dbReference type="EMBL" id="CAH1156228.1"/>
    </source>
</evidence>
<feature type="signal peptide" evidence="4">
    <location>
        <begin position="1"/>
        <end position="18"/>
    </location>
</feature>
<accession>A0A9P0DSV8</accession>
<dbReference type="GO" id="GO:0005615">
    <property type="term" value="C:extracellular space"/>
    <property type="evidence" value="ECO:0007669"/>
    <property type="project" value="TreeGrafter"/>
</dbReference>
<dbReference type="GO" id="GO:0007623">
    <property type="term" value="P:circadian rhythm"/>
    <property type="evidence" value="ECO:0007669"/>
    <property type="project" value="UniProtKB-ARBA"/>
</dbReference>
<organism evidence="5 6">
    <name type="scientific">Phaedon cochleariae</name>
    <name type="common">Mustard beetle</name>
    <dbReference type="NCBI Taxonomy" id="80249"/>
    <lineage>
        <taxon>Eukaryota</taxon>
        <taxon>Metazoa</taxon>
        <taxon>Ecdysozoa</taxon>
        <taxon>Arthropoda</taxon>
        <taxon>Hexapoda</taxon>
        <taxon>Insecta</taxon>
        <taxon>Pterygota</taxon>
        <taxon>Neoptera</taxon>
        <taxon>Endopterygota</taxon>
        <taxon>Coleoptera</taxon>
        <taxon>Polyphaga</taxon>
        <taxon>Cucujiformia</taxon>
        <taxon>Chrysomeloidea</taxon>
        <taxon>Chrysomelidae</taxon>
        <taxon>Chrysomelinae</taxon>
        <taxon>Chrysomelini</taxon>
        <taxon>Phaedon</taxon>
    </lineage>
</organism>
<dbReference type="EMBL" id="OU896708">
    <property type="protein sequence ID" value="CAH1156228.1"/>
    <property type="molecule type" value="Genomic_DNA"/>
</dbReference>
<evidence type="ECO:0000256" key="4">
    <source>
        <dbReference type="SAM" id="SignalP"/>
    </source>
</evidence>
<evidence type="ECO:0008006" key="7">
    <source>
        <dbReference type="Google" id="ProtNLM"/>
    </source>
</evidence>
<dbReference type="FunFam" id="3.15.10.30:FF:000001">
    <property type="entry name" value="Takeout-like protein 1"/>
    <property type="match status" value="1"/>
</dbReference>
<reference evidence="5" key="1">
    <citation type="submission" date="2022-01" db="EMBL/GenBank/DDBJ databases">
        <authorList>
            <person name="King R."/>
        </authorList>
    </citation>
    <scope>NUCLEOTIDE SEQUENCE</scope>
</reference>
<evidence type="ECO:0000256" key="2">
    <source>
        <dbReference type="ARBA" id="ARBA00023108"/>
    </source>
</evidence>
<evidence type="ECO:0000313" key="6">
    <source>
        <dbReference type="Proteomes" id="UP001153737"/>
    </source>
</evidence>
<dbReference type="InterPro" id="IPR010562">
    <property type="entry name" value="Haemolymph_juvenile_hormone-bd"/>
</dbReference>
<dbReference type="SMART" id="SM00700">
    <property type="entry name" value="JHBP"/>
    <property type="match status" value="1"/>
</dbReference>
<comment type="similarity">
    <text evidence="3">Belongs to the TO family.</text>
</comment>
<dbReference type="AlphaFoldDB" id="A0A9P0DSV8"/>